<dbReference type="Gene3D" id="3.40.50.300">
    <property type="entry name" value="P-loop containing nucleotide triphosphate hydrolases"/>
    <property type="match status" value="2"/>
</dbReference>
<keyword evidence="8" id="KW-1185">Reference proteome</keyword>
<dbReference type="GO" id="GO:0005737">
    <property type="term" value="C:cytoplasm"/>
    <property type="evidence" value="ECO:0007669"/>
    <property type="project" value="TreeGrafter"/>
</dbReference>
<comment type="similarity">
    <text evidence="1">Belongs to the helicase family. RecQ subfamily.</text>
</comment>
<dbReference type="PROSITE" id="PS51192">
    <property type="entry name" value="HELICASE_ATP_BIND_1"/>
    <property type="match status" value="1"/>
</dbReference>
<feature type="non-terminal residue" evidence="7">
    <location>
        <position position="302"/>
    </location>
</feature>
<evidence type="ECO:0000259" key="6">
    <source>
        <dbReference type="PROSITE" id="PS51192"/>
    </source>
</evidence>
<accession>A0A0L0UMV3</accession>
<dbReference type="STRING" id="1165861.A0A0L0UMV3"/>
<reference evidence="8" key="1">
    <citation type="submission" date="2014-03" db="EMBL/GenBank/DDBJ databases">
        <title>The Genome Sequence of Puccinia striiformis f. sp. tritici PST-78.</title>
        <authorList>
            <consortium name="The Broad Institute Genome Sequencing Platform"/>
            <person name="Cuomo C."/>
            <person name="Hulbert S."/>
            <person name="Chen X."/>
            <person name="Walker B."/>
            <person name="Young S.K."/>
            <person name="Zeng Q."/>
            <person name="Gargeya S."/>
            <person name="Fitzgerald M."/>
            <person name="Haas B."/>
            <person name="Abouelleil A."/>
            <person name="Alvarado L."/>
            <person name="Arachchi H.M."/>
            <person name="Berlin A.M."/>
            <person name="Chapman S.B."/>
            <person name="Goldberg J."/>
            <person name="Griggs A."/>
            <person name="Gujja S."/>
            <person name="Hansen M."/>
            <person name="Howarth C."/>
            <person name="Imamovic A."/>
            <person name="Larimer J."/>
            <person name="McCowan C."/>
            <person name="Montmayeur A."/>
            <person name="Murphy C."/>
            <person name="Neiman D."/>
            <person name="Pearson M."/>
            <person name="Priest M."/>
            <person name="Roberts A."/>
            <person name="Saif S."/>
            <person name="Shea T."/>
            <person name="Sisk P."/>
            <person name="Sykes S."/>
            <person name="Wortman J."/>
            <person name="Nusbaum C."/>
            <person name="Birren B."/>
        </authorList>
    </citation>
    <scope>NUCLEOTIDE SEQUENCE [LARGE SCALE GENOMIC DNA]</scope>
    <source>
        <strain evidence="8">race PST-78</strain>
    </source>
</reference>
<dbReference type="PANTHER" id="PTHR13710:SF105">
    <property type="entry name" value="ATP-DEPENDENT DNA HELICASE Q1"/>
    <property type="match status" value="1"/>
</dbReference>
<dbReference type="Pfam" id="PF00271">
    <property type="entry name" value="Helicase_C"/>
    <property type="match status" value="1"/>
</dbReference>
<protein>
    <recommendedName>
        <fullName evidence="5">DNA 3'-5' helicase</fullName>
        <ecNumber evidence="5">5.6.2.4</ecNumber>
    </recommendedName>
</protein>
<dbReference type="AlphaFoldDB" id="A0A0L0UMV3"/>
<evidence type="ECO:0000256" key="2">
    <source>
        <dbReference type="ARBA" id="ARBA00023125"/>
    </source>
</evidence>
<dbReference type="SUPFAM" id="SSF52540">
    <property type="entry name" value="P-loop containing nucleoside triphosphate hydrolases"/>
    <property type="match status" value="1"/>
</dbReference>
<dbReference type="GO" id="GO:0003677">
    <property type="term" value="F:DNA binding"/>
    <property type="evidence" value="ECO:0007669"/>
    <property type="project" value="UniProtKB-KW"/>
</dbReference>
<dbReference type="GO" id="GO:0043138">
    <property type="term" value="F:3'-5' DNA helicase activity"/>
    <property type="evidence" value="ECO:0007669"/>
    <property type="project" value="UniProtKB-EC"/>
</dbReference>
<dbReference type="InterPro" id="IPR014001">
    <property type="entry name" value="Helicase_ATP-bd"/>
</dbReference>
<dbReference type="EMBL" id="AJIL01002158">
    <property type="protein sequence ID" value="KNE88382.1"/>
    <property type="molecule type" value="Genomic_DNA"/>
</dbReference>
<evidence type="ECO:0000256" key="1">
    <source>
        <dbReference type="ARBA" id="ARBA00005446"/>
    </source>
</evidence>
<dbReference type="InterPro" id="IPR027417">
    <property type="entry name" value="P-loop_NTPase"/>
</dbReference>
<gene>
    <name evidence="7" type="ORF">PSTG_18218</name>
</gene>
<name>A0A0L0UMV3_9BASI</name>
<feature type="domain" description="Helicase ATP-binding" evidence="6">
    <location>
        <begin position="1"/>
        <end position="103"/>
    </location>
</feature>
<dbReference type="EC" id="5.6.2.4" evidence="5"/>
<organism evidence="7 8">
    <name type="scientific">Puccinia striiformis f. sp. tritici PST-78</name>
    <dbReference type="NCBI Taxonomy" id="1165861"/>
    <lineage>
        <taxon>Eukaryota</taxon>
        <taxon>Fungi</taxon>
        <taxon>Dikarya</taxon>
        <taxon>Basidiomycota</taxon>
        <taxon>Pucciniomycotina</taxon>
        <taxon>Pucciniomycetes</taxon>
        <taxon>Pucciniales</taxon>
        <taxon>Pucciniaceae</taxon>
        <taxon>Puccinia</taxon>
    </lineage>
</organism>
<evidence type="ECO:0000256" key="3">
    <source>
        <dbReference type="ARBA" id="ARBA00023235"/>
    </source>
</evidence>
<evidence type="ECO:0000256" key="5">
    <source>
        <dbReference type="ARBA" id="ARBA00034808"/>
    </source>
</evidence>
<dbReference type="GO" id="GO:0005694">
    <property type="term" value="C:chromosome"/>
    <property type="evidence" value="ECO:0007669"/>
    <property type="project" value="TreeGrafter"/>
</dbReference>
<dbReference type="Proteomes" id="UP000054564">
    <property type="component" value="Unassembled WGS sequence"/>
</dbReference>
<proteinExistence type="inferred from homology"/>
<comment type="caution">
    <text evidence="7">The sequence shown here is derived from an EMBL/GenBank/DDBJ whole genome shotgun (WGS) entry which is preliminary data.</text>
</comment>
<evidence type="ECO:0000256" key="4">
    <source>
        <dbReference type="ARBA" id="ARBA00034617"/>
    </source>
</evidence>
<dbReference type="GO" id="GO:0009378">
    <property type="term" value="F:four-way junction helicase activity"/>
    <property type="evidence" value="ECO:0007669"/>
    <property type="project" value="TreeGrafter"/>
</dbReference>
<evidence type="ECO:0000313" key="8">
    <source>
        <dbReference type="Proteomes" id="UP000054564"/>
    </source>
</evidence>
<keyword evidence="3" id="KW-0413">Isomerase</keyword>
<dbReference type="InterPro" id="IPR001650">
    <property type="entry name" value="Helicase_C-like"/>
</dbReference>
<sequence length="302" mass="33716">IYLNSKLWDQVYFCTNFQNRLALIVVDEAHIIYQWGLVESVGGKNKLATLGYVDDMGIFRPSYGKLGARLLTRNDKPILLMSATCRPEAVAGIKKSLKLEDHNLEMVKGELTRPEIRIIRVPMKHSMASCADILEMFTSKNLVPNSNVVPTLIYSATRNRTLQVMKALDLARGTRGDSIRPKSTFVRRFHSCTGEKDKLAVVKDFADHKFPVISCTMALGMGQNWSRVRSVIQVGRSDPSAICQMIGRCRSDGRPGLAIMFVETRRGGKNSVNDFVPGARQTHQDRMDALAVTPVCLRIAFA</sequence>
<dbReference type="GO" id="GO:0000724">
    <property type="term" value="P:double-strand break repair via homologous recombination"/>
    <property type="evidence" value="ECO:0007669"/>
    <property type="project" value="TreeGrafter"/>
</dbReference>
<evidence type="ECO:0000313" key="7">
    <source>
        <dbReference type="EMBL" id="KNE88382.1"/>
    </source>
</evidence>
<feature type="non-terminal residue" evidence="7">
    <location>
        <position position="1"/>
    </location>
</feature>
<keyword evidence="2" id="KW-0238">DNA-binding</keyword>
<dbReference type="PANTHER" id="PTHR13710">
    <property type="entry name" value="DNA HELICASE RECQ FAMILY MEMBER"/>
    <property type="match status" value="1"/>
</dbReference>
<comment type="catalytic activity">
    <reaction evidence="4">
        <text>Couples ATP hydrolysis with the unwinding of duplex DNA by translocating in the 3'-5' direction.</text>
        <dbReference type="EC" id="5.6.2.4"/>
    </reaction>
</comment>